<dbReference type="PATRIC" id="fig|1445510.3.peg.1740"/>
<feature type="domain" description="Type VI secretion system component TssM1 N-terminal" evidence="4">
    <location>
        <begin position="183"/>
        <end position="440"/>
    </location>
</feature>
<evidence type="ECO:0000259" key="2">
    <source>
        <dbReference type="Pfam" id="PF06744"/>
    </source>
</evidence>
<feature type="domain" description="Type VI secretion system IcmF C-terminal" evidence="2">
    <location>
        <begin position="1072"/>
        <end position="1164"/>
    </location>
</feature>
<dbReference type="KEGG" id="gsn:YC6258_01776"/>
<dbReference type="Proteomes" id="UP000032266">
    <property type="component" value="Chromosome"/>
</dbReference>
<reference evidence="6 7" key="1">
    <citation type="submission" date="2014-01" db="EMBL/GenBank/DDBJ databases">
        <title>Full genme sequencing of cellulolytic bacterium Gynuella sunshinyii YC6258T gen. nov., sp. nov.</title>
        <authorList>
            <person name="Khan H."/>
            <person name="Chung E.J."/>
            <person name="Chung Y.R."/>
        </authorList>
    </citation>
    <scope>NUCLEOTIDE SEQUENCE [LARGE SCALE GENOMIC DNA]</scope>
    <source>
        <strain evidence="6 7">YC6258</strain>
    </source>
</reference>
<feature type="transmembrane region" description="Helical" evidence="1">
    <location>
        <begin position="12"/>
        <end position="35"/>
    </location>
</feature>
<dbReference type="OrthoDB" id="9758229at2"/>
<sequence>MFKSLINVLKGFVLSKMTGVAAGVVAILVLIWFLGAHVGLTSVKLKIIAMVAVVLIFMVFLILRLVFLSIRGRKFKKQLDSVAGDSSPDTFQAKISDVLAALKSTHLGASYRGDRALYALPWYMVIGPSAAGKSTLFARSGLEFPLKDDERFHVQGIGGTRDCDWWFSDQAILIDTAGRYTSDEDNEEWLNFLRVLKSSRSKLPINGLLLALPLDEILTSDRDTLEQHVKYLKNRLHELISELGVTFPIYIVITKIDLLKGFEAFFNDLSEVERKRPWGVYLLEDTEDKSINILNLVEERLEQLYHRLLEQSAQKINLATSTSDKVEIFQFPNQFAGAKEKLSELLSLLFKNNPYHENPWFAGIYFTSSTQEGVLLERRSNALKNMFSKVNISLPRTDSITRSYFIDKFFSDVIFPLKNAVRGNRKKQRWDRTAKVFTFVFISALLVVSGVGLFSTYTANQMLISDYEKKASTLISRVNDPNSTEQQQLDALVGLYQHYQRLEQIQTYSPLQLIHRYSLIESHAVPMKRLLLDTLTNTVNAHVVPALKARLTNYTENWSKLSEAEKSASQDKYYFALRAYLMLTSNADRLDTEFLDPYLSQIWYESYSDTDLLLSYKEQQPLLKEMMGLYLTEVFGHIDETHTNPWLAGVDLVTASQLNLTTKANAQTIYDRLVASSQDKFPAVTIDKIIGREGRSVIGSSRQVDGIYTKNAWRTYIAKQIDEMTDTASRGDWVLGAEQSQSREGLDEKLMHQLRADVRNLYFEDFSREWSEMLRNTTVKPYKNLAEAVQALKILGNEQSPWMKLFNRVADELTLTEPELDRQLIAEVAATNNAAGKESVLDKAPVPVIPAFKAATKPLAELVRPENYVSTNAAWGQYQEAIATLGEELEFILASSDVNREAKEYSKSLVAGKDVSGRQLYASWIAVNNILLEMDPGASKWVEKPFKAPLNYTWSALLGSARAALQQQWETQVYQSYVEKIQGRFPFSQSQVDAAPLDVQTLLTPQTGELWRFVQDELEPFIKFSKGRWRSRTWLNQGLTFNSAFFDGLIGADRLSRALFKPGSSEMGMAYALYPIPVPGVTESIIEVDGSTYRYRNEPQEWREFSWLPSENHNNARVVVRQGNQSSPYSIEVGGQWALIRLLQKADVKHIQGTEFELKWSFGSQGEPIFVKYRVRSDREGSVLNTGMFSSLGLPRKLFGAS</sequence>
<dbReference type="Pfam" id="PF06744">
    <property type="entry name" value="IcmF_C"/>
    <property type="match status" value="1"/>
</dbReference>
<dbReference type="AlphaFoldDB" id="A0A0C5V2U8"/>
<dbReference type="Pfam" id="PF06761">
    <property type="entry name" value="IcmF-related"/>
    <property type="match status" value="1"/>
</dbReference>
<keyword evidence="7" id="KW-1185">Reference proteome</keyword>
<dbReference type="HOGENOM" id="CLU_003353_4_0_6"/>
<dbReference type="InterPro" id="IPR048677">
    <property type="entry name" value="TssM1_hel"/>
</dbReference>
<dbReference type="Gene3D" id="3.40.50.300">
    <property type="entry name" value="P-loop containing nucleotide triphosphate hydrolases"/>
    <property type="match status" value="1"/>
</dbReference>
<feature type="transmembrane region" description="Helical" evidence="1">
    <location>
        <begin position="47"/>
        <end position="67"/>
    </location>
</feature>
<keyword evidence="1" id="KW-0812">Transmembrane</keyword>
<proteinExistence type="predicted"/>
<dbReference type="SUPFAM" id="SSF52540">
    <property type="entry name" value="P-loop containing nucleoside triphosphate hydrolases"/>
    <property type="match status" value="1"/>
</dbReference>
<evidence type="ECO:0000259" key="3">
    <source>
        <dbReference type="Pfam" id="PF06761"/>
    </source>
</evidence>
<dbReference type="Pfam" id="PF21070">
    <property type="entry name" value="IcmF_helical"/>
    <property type="match status" value="1"/>
</dbReference>
<dbReference type="InterPro" id="IPR025743">
    <property type="entry name" value="TssM1_N"/>
</dbReference>
<name>A0A0C5V2U8_9GAMM</name>
<gene>
    <name evidence="6" type="ORF">YC6258_01776</name>
</gene>
<dbReference type="InterPro" id="IPR009612">
    <property type="entry name" value="IcmF-rel"/>
</dbReference>
<evidence type="ECO:0000259" key="5">
    <source>
        <dbReference type="Pfam" id="PF21070"/>
    </source>
</evidence>
<dbReference type="InterPro" id="IPR027417">
    <property type="entry name" value="P-loop_NTPase"/>
</dbReference>
<dbReference type="PANTHER" id="PTHR36153">
    <property type="entry name" value="INNER MEMBRANE PROTEIN-RELATED"/>
    <property type="match status" value="1"/>
</dbReference>
<organism evidence="6 7">
    <name type="scientific">Gynuella sunshinyii YC6258</name>
    <dbReference type="NCBI Taxonomy" id="1445510"/>
    <lineage>
        <taxon>Bacteria</taxon>
        <taxon>Pseudomonadati</taxon>
        <taxon>Pseudomonadota</taxon>
        <taxon>Gammaproteobacteria</taxon>
        <taxon>Oceanospirillales</taxon>
        <taxon>Saccharospirillaceae</taxon>
        <taxon>Gynuella</taxon>
    </lineage>
</organism>
<evidence type="ECO:0000259" key="4">
    <source>
        <dbReference type="Pfam" id="PF14331"/>
    </source>
</evidence>
<evidence type="ECO:0000256" key="1">
    <source>
        <dbReference type="SAM" id="Phobius"/>
    </source>
</evidence>
<evidence type="ECO:0000313" key="6">
    <source>
        <dbReference type="EMBL" id="AJQ93820.1"/>
    </source>
</evidence>
<dbReference type="Pfam" id="PF14331">
    <property type="entry name" value="IcmF-related_N"/>
    <property type="match status" value="1"/>
</dbReference>
<accession>A0A0C5V2U8</accession>
<dbReference type="InterPro" id="IPR017731">
    <property type="entry name" value="TssM1-like"/>
</dbReference>
<evidence type="ECO:0008006" key="8">
    <source>
        <dbReference type="Google" id="ProtNLM"/>
    </source>
</evidence>
<dbReference type="CDD" id="cd00882">
    <property type="entry name" value="Ras_like_GTPase"/>
    <property type="match status" value="1"/>
</dbReference>
<dbReference type="RefSeq" id="WP_044616489.1">
    <property type="nucleotide sequence ID" value="NZ_CP007142.1"/>
</dbReference>
<dbReference type="InterPro" id="IPR010623">
    <property type="entry name" value="IcmF_C"/>
</dbReference>
<keyword evidence="1" id="KW-0472">Membrane</keyword>
<feature type="domain" description="Type VI secretion system component TssM1 helical" evidence="5">
    <location>
        <begin position="962"/>
        <end position="1064"/>
    </location>
</feature>
<feature type="domain" description="IcmF-related" evidence="3">
    <location>
        <begin position="539"/>
        <end position="813"/>
    </location>
</feature>
<evidence type="ECO:0000313" key="7">
    <source>
        <dbReference type="Proteomes" id="UP000032266"/>
    </source>
</evidence>
<dbReference type="NCBIfam" id="TIGR03348">
    <property type="entry name" value="VI_IcmF"/>
    <property type="match status" value="1"/>
</dbReference>
<dbReference type="EMBL" id="CP007142">
    <property type="protein sequence ID" value="AJQ93820.1"/>
    <property type="molecule type" value="Genomic_DNA"/>
</dbReference>
<dbReference type="InterPro" id="IPR053156">
    <property type="entry name" value="T6SS_TssM-like"/>
</dbReference>
<dbReference type="PANTHER" id="PTHR36153:SF1">
    <property type="entry name" value="TYPE VI SECRETION SYSTEM COMPONENT TSSM1"/>
    <property type="match status" value="1"/>
</dbReference>
<feature type="transmembrane region" description="Helical" evidence="1">
    <location>
        <begin position="436"/>
        <end position="457"/>
    </location>
</feature>
<protein>
    <recommendedName>
        <fullName evidence="8">IcmF-related protein</fullName>
    </recommendedName>
</protein>
<dbReference type="STRING" id="1445510.YC6258_01776"/>
<keyword evidence="1" id="KW-1133">Transmembrane helix</keyword>